<evidence type="ECO:0000256" key="2">
    <source>
        <dbReference type="ARBA" id="ARBA00022827"/>
    </source>
</evidence>
<keyword evidence="2" id="KW-0274">FAD</keyword>
<dbReference type="Pfam" id="PF01494">
    <property type="entry name" value="FAD_binding_3"/>
    <property type="match status" value="1"/>
</dbReference>
<dbReference type="Gene3D" id="3.50.50.60">
    <property type="entry name" value="FAD/NAD(P)-binding domain"/>
    <property type="match status" value="1"/>
</dbReference>
<keyword evidence="1" id="KW-0285">Flavoprotein</keyword>
<dbReference type="SUPFAM" id="SSF54373">
    <property type="entry name" value="FAD-linked reductases, C-terminal domain"/>
    <property type="match status" value="1"/>
</dbReference>
<keyword evidence="4" id="KW-0560">Oxidoreductase</keyword>
<protein>
    <submittedName>
        <fullName evidence="4">p-hydroxybenzoate 3-monooxygenase</fullName>
    </submittedName>
</protein>
<dbReference type="RefSeq" id="WP_134158598.1">
    <property type="nucleotide sequence ID" value="NZ_SORF01000002.1"/>
</dbReference>
<dbReference type="GO" id="GO:0071949">
    <property type="term" value="F:FAD binding"/>
    <property type="evidence" value="ECO:0007669"/>
    <property type="project" value="InterPro"/>
</dbReference>
<evidence type="ECO:0000313" key="4">
    <source>
        <dbReference type="EMBL" id="TDY50670.1"/>
    </source>
</evidence>
<evidence type="ECO:0000259" key="3">
    <source>
        <dbReference type="Pfam" id="PF01494"/>
    </source>
</evidence>
<dbReference type="NCBIfam" id="NF006091">
    <property type="entry name" value="PRK08243.1"/>
    <property type="match status" value="1"/>
</dbReference>
<dbReference type="PRINTS" id="PR00420">
    <property type="entry name" value="RNGMNOXGNASE"/>
</dbReference>
<keyword evidence="4" id="KW-0503">Monooxygenase</keyword>
<keyword evidence="5" id="KW-1185">Reference proteome</keyword>
<dbReference type="EMBL" id="SORF01000002">
    <property type="protein sequence ID" value="TDY50670.1"/>
    <property type="molecule type" value="Genomic_DNA"/>
</dbReference>
<dbReference type="Gene3D" id="3.30.9.10">
    <property type="entry name" value="D-Amino Acid Oxidase, subunit A, domain 2"/>
    <property type="match status" value="1"/>
</dbReference>
<dbReference type="GO" id="GO:0016709">
    <property type="term" value="F:oxidoreductase activity, acting on paired donors, with incorporation or reduction of molecular oxygen, NAD(P)H as one donor, and incorporation of one atom of oxygen"/>
    <property type="evidence" value="ECO:0007669"/>
    <property type="project" value="UniProtKB-ARBA"/>
</dbReference>
<dbReference type="PANTHER" id="PTHR43004">
    <property type="entry name" value="TRK SYSTEM POTASSIUM UPTAKE PROTEIN"/>
    <property type="match status" value="1"/>
</dbReference>
<organism evidence="4 5">
    <name type="scientific">Alicyclobacillus sacchari</name>
    <dbReference type="NCBI Taxonomy" id="392010"/>
    <lineage>
        <taxon>Bacteria</taxon>
        <taxon>Bacillati</taxon>
        <taxon>Bacillota</taxon>
        <taxon>Bacilli</taxon>
        <taxon>Bacillales</taxon>
        <taxon>Alicyclobacillaceae</taxon>
        <taxon>Alicyclobacillus</taxon>
    </lineage>
</organism>
<dbReference type="InterPro" id="IPR002938">
    <property type="entry name" value="FAD-bd"/>
</dbReference>
<feature type="domain" description="FAD-binding" evidence="3">
    <location>
        <begin position="2"/>
        <end position="345"/>
    </location>
</feature>
<dbReference type="InterPro" id="IPR036188">
    <property type="entry name" value="FAD/NAD-bd_sf"/>
</dbReference>
<dbReference type="InterPro" id="IPR050641">
    <property type="entry name" value="RIFMO-like"/>
</dbReference>
<reference evidence="4 5" key="1">
    <citation type="submission" date="2019-03" db="EMBL/GenBank/DDBJ databases">
        <title>Genomic Encyclopedia of Type Strains, Phase IV (KMG-IV): sequencing the most valuable type-strain genomes for metagenomic binning, comparative biology and taxonomic classification.</title>
        <authorList>
            <person name="Goeker M."/>
        </authorList>
    </citation>
    <scope>NUCLEOTIDE SEQUENCE [LARGE SCALE GENOMIC DNA]</scope>
    <source>
        <strain evidence="4 5">DSM 17974</strain>
    </source>
</reference>
<dbReference type="AlphaFoldDB" id="A0A4R8LSN2"/>
<dbReference type="SUPFAM" id="SSF51905">
    <property type="entry name" value="FAD/NAD(P)-binding domain"/>
    <property type="match status" value="1"/>
</dbReference>
<proteinExistence type="predicted"/>
<dbReference type="Proteomes" id="UP000294581">
    <property type="component" value="Unassembled WGS sequence"/>
</dbReference>
<evidence type="ECO:0000313" key="5">
    <source>
        <dbReference type="Proteomes" id="UP000294581"/>
    </source>
</evidence>
<name>A0A4R8LSN2_9BACL</name>
<evidence type="ECO:0000256" key="1">
    <source>
        <dbReference type="ARBA" id="ARBA00022630"/>
    </source>
</evidence>
<accession>A0A4R8LSN2</accession>
<gene>
    <name evidence="4" type="ORF">C7445_102230</name>
</gene>
<sequence>MRTQVAIVGAGPAGLMLSHLLAQAGIASIVLESRTRQAIEETIRAGVLEQGTVDVMRELGLADRMEQIGERHAGIEFRFRSRGHRIPLRDLTNGKEVTIYAQHEVIKDLVAARLAQGGEIAFGVSGVQLHDVDSARPRVTFRRSPDGPEEEIACDFIAGCDGFHGPSRQSIPTSLRREYHKTFPMGWLGILVEAPPSSAELIYCNHDRGFALVSTRSPEVQRMYIQVDAADDIANWSDDRIWTELRTRLATDDGWAPIEGPIIQKSIVGMRSFVCSPMRFGRLFLAGDAAHIVPPTGAKGLNLAVSDARVLAAAIVEFYRQNKTDLLYRYSQICLRRVWKAERFSNAMTQMLHRFPEHTPFEREIQLAELDYVTSSPHGLATIAENYVGLPIEWNA</sequence>
<dbReference type="PANTHER" id="PTHR43004:SF3">
    <property type="entry name" value="P-HYDROXYBENZOATE HYDROXYLASE"/>
    <property type="match status" value="1"/>
</dbReference>
<dbReference type="OrthoDB" id="9766816at2"/>
<comment type="caution">
    <text evidence="4">The sequence shown here is derived from an EMBL/GenBank/DDBJ whole genome shotgun (WGS) entry which is preliminary data.</text>
</comment>